<organism evidence="11 12">
    <name type="scientific">Alkalibaculum sporogenes</name>
    <dbReference type="NCBI Taxonomy" id="2655001"/>
    <lineage>
        <taxon>Bacteria</taxon>
        <taxon>Bacillati</taxon>
        <taxon>Bacillota</taxon>
        <taxon>Clostridia</taxon>
        <taxon>Eubacteriales</taxon>
        <taxon>Eubacteriaceae</taxon>
        <taxon>Alkalibaculum</taxon>
    </lineage>
</organism>
<keyword evidence="6 9" id="KW-0408">Iron</keyword>
<dbReference type="InterPro" id="IPR006638">
    <property type="entry name" value="Elp3/MiaA/NifB-like_rSAM"/>
</dbReference>
<dbReference type="Pfam" id="PF06969">
    <property type="entry name" value="HemN_C"/>
    <property type="match status" value="1"/>
</dbReference>
<dbReference type="PANTHER" id="PTHR13932">
    <property type="entry name" value="COPROPORPHYRINIGEN III OXIDASE"/>
    <property type="match status" value="1"/>
</dbReference>
<dbReference type="InterPro" id="IPR004559">
    <property type="entry name" value="HemW-like"/>
</dbReference>
<evidence type="ECO:0000259" key="10">
    <source>
        <dbReference type="PROSITE" id="PS51918"/>
    </source>
</evidence>
<dbReference type="SFLD" id="SFLDS00029">
    <property type="entry name" value="Radical_SAM"/>
    <property type="match status" value="2"/>
</dbReference>
<dbReference type="SMART" id="SM00729">
    <property type="entry name" value="Elp3"/>
    <property type="match status" value="1"/>
</dbReference>
<keyword evidence="9" id="KW-0963">Cytoplasm</keyword>
<dbReference type="PANTHER" id="PTHR13932:SF5">
    <property type="entry name" value="RADICAL S-ADENOSYL METHIONINE DOMAIN-CONTAINING PROTEIN 1, MITOCHONDRIAL"/>
    <property type="match status" value="1"/>
</dbReference>
<dbReference type="InterPro" id="IPR013785">
    <property type="entry name" value="Aldolase_TIM"/>
</dbReference>
<evidence type="ECO:0000256" key="2">
    <source>
        <dbReference type="ARBA" id="ARBA00017228"/>
    </source>
</evidence>
<evidence type="ECO:0000256" key="5">
    <source>
        <dbReference type="ARBA" id="ARBA00022723"/>
    </source>
</evidence>
<feature type="domain" description="Radical SAM core" evidence="10">
    <location>
        <begin position="1"/>
        <end position="231"/>
    </location>
</feature>
<reference evidence="11 12" key="1">
    <citation type="submission" date="2019-10" db="EMBL/GenBank/DDBJ databases">
        <title>Alkalibaculum tamaniensis sp.nov., a new alkaliphilic acetogen, isolated on methoxylated aromatics from a mud volcano.</title>
        <authorList>
            <person name="Khomyakova M.A."/>
            <person name="Merkel A.Y."/>
            <person name="Bonch-Osmolovskaya E.A."/>
            <person name="Slobodkin A.I."/>
        </authorList>
    </citation>
    <scope>NUCLEOTIDE SEQUENCE [LARGE SCALE GENOMIC DNA]</scope>
    <source>
        <strain evidence="11 12">M08DMB</strain>
    </source>
</reference>
<evidence type="ECO:0000313" key="11">
    <source>
        <dbReference type="EMBL" id="MPW24634.1"/>
    </source>
</evidence>
<dbReference type="Proteomes" id="UP000440004">
    <property type="component" value="Unassembled WGS sequence"/>
</dbReference>
<dbReference type="SFLD" id="SFLDG01065">
    <property type="entry name" value="anaerobic_coproporphyrinogen-I"/>
    <property type="match status" value="2"/>
</dbReference>
<dbReference type="InterPro" id="IPR058240">
    <property type="entry name" value="rSAM_sf"/>
</dbReference>
<evidence type="ECO:0000256" key="7">
    <source>
        <dbReference type="ARBA" id="ARBA00023014"/>
    </source>
</evidence>
<evidence type="ECO:0000256" key="6">
    <source>
        <dbReference type="ARBA" id="ARBA00023004"/>
    </source>
</evidence>
<keyword evidence="9" id="KW-0004">4Fe-4S</keyword>
<dbReference type="InterPro" id="IPR007197">
    <property type="entry name" value="rSAM"/>
</dbReference>
<protein>
    <recommendedName>
        <fullName evidence="2 9">Heme chaperone HemW</fullName>
    </recommendedName>
</protein>
<evidence type="ECO:0000256" key="8">
    <source>
        <dbReference type="ARBA" id="ARBA00023186"/>
    </source>
</evidence>
<name>A0A6A7K5K8_9FIRM</name>
<keyword evidence="8 9" id="KW-0143">Chaperone</keyword>
<evidence type="ECO:0000256" key="9">
    <source>
        <dbReference type="RuleBase" id="RU364116"/>
    </source>
</evidence>
<dbReference type="Pfam" id="PF04055">
    <property type="entry name" value="Radical_SAM"/>
    <property type="match status" value="1"/>
</dbReference>
<dbReference type="GO" id="GO:0005737">
    <property type="term" value="C:cytoplasm"/>
    <property type="evidence" value="ECO:0007669"/>
    <property type="project" value="UniProtKB-SubCell"/>
</dbReference>
<comment type="caution">
    <text evidence="11">The sequence shown here is derived from an EMBL/GenBank/DDBJ whole genome shotgun (WGS) entry which is preliminary data.</text>
</comment>
<dbReference type="GO" id="GO:0046872">
    <property type="term" value="F:metal ion binding"/>
    <property type="evidence" value="ECO:0007669"/>
    <property type="project" value="UniProtKB-UniRule"/>
</dbReference>
<comment type="subcellular location">
    <subcellularLocation>
        <location evidence="9">Cytoplasm</location>
    </subcellularLocation>
</comment>
<dbReference type="GO" id="GO:0051539">
    <property type="term" value="F:4 iron, 4 sulfur cluster binding"/>
    <property type="evidence" value="ECO:0007669"/>
    <property type="project" value="UniProtKB-UniRule"/>
</dbReference>
<dbReference type="AlphaFoldDB" id="A0A6A7K5K8"/>
<evidence type="ECO:0000256" key="3">
    <source>
        <dbReference type="ARBA" id="ARBA00022617"/>
    </source>
</evidence>
<keyword evidence="4 9" id="KW-0949">S-adenosyl-L-methionine</keyword>
<dbReference type="GO" id="GO:0006779">
    <property type="term" value="P:porphyrin-containing compound biosynthetic process"/>
    <property type="evidence" value="ECO:0007669"/>
    <property type="project" value="InterPro"/>
</dbReference>
<keyword evidence="5 9" id="KW-0479">Metal-binding</keyword>
<evidence type="ECO:0000256" key="4">
    <source>
        <dbReference type="ARBA" id="ARBA00022691"/>
    </source>
</evidence>
<dbReference type="Gene3D" id="3.20.20.70">
    <property type="entry name" value="Aldolase class I"/>
    <property type="match status" value="1"/>
</dbReference>
<dbReference type="NCBIfam" id="TIGR00539">
    <property type="entry name" value="hemN_rel"/>
    <property type="match status" value="1"/>
</dbReference>
<accession>A0A6A7K5K8</accession>
<comment type="function">
    <text evidence="9">Probably acts as a heme chaperone, transferring heme to an unknown acceptor. Binds one molecule of heme per monomer, possibly covalently. Binds 1 [4Fe-4S] cluster. The cluster is coordinated with 3 cysteines and an exchangeable S-adenosyl-L-methionine.</text>
</comment>
<dbReference type="EMBL" id="WHNX01000003">
    <property type="protein sequence ID" value="MPW24634.1"/>
    <property type="molecule type" value="Genomic_DNA"/>
</dbReference>
<sequence>MLKDLSLYIHIPFCKQKCYYCDFLSFSNEEDTVSIYFDALNREINNTPNTKDEYLVKTIFIGGGTPTYVHFKYIIKVIETIKNNFSVDPEAEISIESNPGTCNIDSLYAYKNIGINRLSIGLQCWQNNLLKNIGRIHTHEEFVNSYINAKQVGFTNINIDLIFGLPNQSISHWMETLYEVCKLEPTHLSCYSLKLEEGTVLYKSNLSNQFTIDEELDRHMYYYSIEYLNNSGYYQYEISNFAKPNMECNHNLVYWELKPYIGLGLGAHSYFEGYRYSNEENIKQYIHKIQNGDTINTAKMLLSVEDMKAEFIFLGLRKIHGIYDKFYRRMFNSSFFDDYEKEINQLVKEDYIIITDGNLKLSKKGLDFANFVFMSFLND</sequence>
<proteinExistence type="inferred from homology"/>
<comment type="similarity">
    <text evidence="1">Belongs to the anaerobic coproporphyrinogen-III oxidase family. HemW subfamily.</text>
</comment>
<dbReference type="GO" id="GO:0004109">
    <property type="term" value="F:coproporphyrinogen oxidase activity"/>
    <property type="evidence" value="ECO:0007669"/>
    <property type="project" value="InterPro"/>
</dbReference>
<keyword evidence="12" id="KW-1185">Reference proteome</keyword>
<keyword evidence="3 9" id="KW-0349">Heme</keyword>
<evidence type="ECO:0000256" key="1">
    <source>
        <dbReference type="ARBA" id="ARBA00006100"/>
    </source>
</evidence>
<dbReference type="SFLD" id="SFLDF00288">
    <property type="entry name" value="HemN-like__clustered_with_nucl"/>
    <property type="match status" value="1"/>
</dbReference>
<gene>
    <name evidence="11" type="ORF">GC105_02350</name>
</gene>
<evidence type="ECO:0000313" key="12">
    <source>
        <dbReference type="Proteomes" id="UP000440004"/>
    </source>
</evidence>
<dbReference type="InterPro" id="IPR034505">
    <property type="entry name" value="Coproporphyrinogen-III_oxidase"/>
</dbReference>
<dbReference type="SUPFAM" id="SSF102114">
    <property type="entry name" value="Radical SAM enzymes"/>
    <property type="match status" value="1"/>
</dbReference>
<dbReference type="SFLD" id="SFLDF00562">
    <property type="entry name" value="HemN-like__clustered_with_heat"/>
    <property type="match status" value="1"/>
</dbReference>
<dbReference type="InterPro" id="IPR010723">
    <property type="entry name" value="HemN_C"/>
</dbReference>
<dbReference type="PROSITE" id="PS51918">
    <property type="entry name" value="RADICAL_SAM"/>
    <property type="match status" value="1"/>
</dbReference>
<keyword evidence="7 9" id="KW-0411">Iron-sulfur</keyword>